<dbReference type="InterPro" id="IPR000700">
    <property type="entry name" value="PAS-assoc_C"/>
</dbReference>
<dbReference type="InterPro" id="IPR035965">
    <property type="entry name" value="PAS-like_dom_sf"/>
</dbReference>
<dbReference type="SMART" id="SM00086">
    <property type="entry name" value="PAC"/>
    <property type="match status" value="3"/>
</dbReference>
<dbReference type="Gene3D" id="2.10.70.100">
    <property type="match status" value="1"/>
</dbReference>
<dbReference type="FunFam" id="3.30.565.10:FF:000006">
    <property type="entry name" value="Sensor histidine kinase WalK"/>
    <property type="match status" value="1"/>
</dbReference>
<protein>
    <recommendedName>
        <fullName evidence="2">histidine kinase</fullName>
        <ecNumber evidence="2">2.7.13.3</ecNumber>
    </recommendedName>
</protein>
<dbReference type="NCBIfam" id="TIGR00229">
    <property type="entry name" value="sensory_box"/>
    <property type="match status" value="3"/>
</dbReference>
<feature type="domain" description="PAC" evidence="8">
    <location>
        <begin position="466"/>
        <end position="519"/>
    </location>
</feature>
<dbReference type="SUPFAM" id="SSF55874">
    <property type="entry name" value="ATPase domain of HSP90 chaperone/DNA topoisomerase II/histidine kinase"/>
    <property type="match status" value="1"/>
</dbReference>
<dbReference type="EC" id="2.7.13.3" evidence="2"/>
<dbReference type="Gene3D" id="3.30.450.20">
    <property type="entry name" value="PAS domain"/>
    <property type="match status" value="4"/>
</dbReference>
<dbReference type="InterPro" id="IPR036097">
    <property type="entry name" value="HisK_dim/P_sf"/>
</dbReference>
<dbReference type="SMART" id="SM00091">
    <property type="entry name" value="PAS"/>
    <property type="match status" value="4"/>
</dbReference>
<evidence type="ECO:0000256" key="1">
    <source>
        <dbReference type="ARBA" id="ARBA00000085"/>
    </source>
</evidence>
<dbReference type="PROSITE" id="PS50113">
    <property type="entry name" value="PAC"/>
    <property type="match status" value="1"/>
</dbReference>
<comment type="caution">
    <text evidence="9">The sequence shown here is derived from an EMBL/GenBank/DDBJ whole genome shotgun (WGS) entry which is preliminary data.</text>
</comment>
<dbReference type="PROSITE" id="PS50112">
    <property type="entry name" value="PAS"/>
    <property type="match status" value="1"/>
</dbReference>
<dbReference type="SMART" id="SM00388">
    <property type="entry name" value="HisKA"/>
    <property type="match status" value="1"/>
</dbReference>
<keyword evidence="3" id="KW-0597">Phosphoprotein</keyword>
<dbReference type="CDD" id="cd00082">
    <property type="entry name" value="HisKA"/>
    <property type="match status" value="1"/>
</dbReference>
<dbReference type="SUPFAM" id="SSF47384">
    <property type="entry name" value="Homodimeric domain of signal transducing histidine kinase"/>
    <property type="match status" value="1"/>
</dbReference>
<evidence type="ECO:0000256" key="4">
    <source>
        <dbReference type="ARBA" id="ARBA00022679"/>
    </source>
</evidence>
<name>A0A074LET7_9BACT</name>
<evidence type="ECO:0000259" key="6">
    <source>
        <dbReference type="PROSITE" id="PS50109"/>
    </source>
</evidence>
<keyword evidence="5" id="KW-0418">Kinase</keyword>
<organism evidence="9 10">
    <name type="scientific">Anditalea andensis</name>
    <dbReference type="NCBI Taxonomy" id="1048983"/>
    <lineage>
        <taxon>Bacteria</taxon>
        <taxon>Pseudomonadati</taxon>
        <taxon>Bacteroidota</taxon>
        <taxon>Cytophagia</taxon>
        <taxon>Cytophagales</taxon>
        <taxon>Cytophagaceae</taxon>
        <taxon>Anditalea</taxon>
    </lineage>
</organism>
<dbReference type="Gene3D" id="3.30.565.10">
    <property type="entry name" value="Histidine kinase-like ATPase, C-terminal domain"/>
    <property type="match status" value="1"/>
</dbReference>
<dbReference type="InterPro" id="IPR013655">
    <property type="entry name" value="PAS_fold_3"/>
</dbReference>
<dbReference type="PRINTS" id="PR00344">
    <property type="entry name" value="BCTRLSENSOR"/>
</dbReference>
<dbReference type="Pfam" id="PF02518">
    <property type="entry name" value="HATPase_c"/>
    <property type="match status" value="1"/>
</dbReference>
<dbReference type="RefSeq" id="WP_051720060.1">
    <property type="nucleotide sequence ID" value="NZ_JMIH01000024.1"/>
</dbReference>
<evidence type="ECO:0000313" key="10">
    <source>
        <dbReference type="Proteomes" id="UP000027821"/>
    </source>
</evidence>
<keyword evidence="10" id="KW-1185">Reference proteome</keyword>
<dbReference type="InterPro" id="IPR000014">
    <property type="entry name" value="PAS"/>
</dbReference>
<keyword evidence="4" id="KW-0808">Transferase</keyword>
<dbReference type="Gene3D" id="1.10.287.130">
    <property type="match status" value="1"/>
</dbReference>
<evidence type="ECO:0000256" key="3">
    <source>
        <dbReference type="ARBA" id="ARBA00022553"/>
    </source>
</evidence>
<accession>A0A074LET7</accession>
<evidence type="ECO:0000256" key="2">
    <source>
        <dbReference type="ARBA" id="ARBA00012438"/>
    </source>
</evidence>
<feature type="domain" description="Histidine kinase" evidence="6">
    <location>
        <begin position="537"/>
        <end position="749"/>
    </location>
</feature>
<dbReference type="Proteomes" id="UP000027821">
    <property type="component" value="Unassembled WGS sequence"/>
</dbReference>
<proteinExistence type="predicted"/>
<dbReference type="EMBL" id="JMIH01000024">
    <property type="protein sequence ID" value="KEO72307.1"/>
    <property type="molecule type" value="Genomic_DNA"/>
</dbReference>
<sequence>MNSEVLNNNNEKCFKAIVEHSNDVISILSSEGKYVYVSPSIGKVLGYSDNEAMMLDVHTLTHPDEKAILIEAWNKMLNTVGIAISVQPCRIRHRDGTWRWIASSITNLLHHLDINGVLQSFRDITDSVALTNQNLFDKNNLEALINNTHDFMWSVDRNFKLITTNNAFVEVIKKFTGNSVSRGDSVFIDGFSKDQHDKYKKIFERVFEGEVIKEVEYRDQPIEGWSEIKYYPIWDNNTVIGAACHSKDISSIKKAEQRRRFDKNNLDALINSTVDIMWSMDSNLGLITYNQPFRNLVCNFTGKEVERGMNIFAMDMPSEISQDLVFRYKEYHRRGLSGEVFSVVDHFNFPREMWLQVSFHPIRLEDAIIGVACHSQDITEIKKVEQERIRNETRLKESQALAKLGHWELDLVTGESLWSEESCRIYGVPVEDNRQSFETWLSFIHPDDMTYVMSEIEKSQKTFSDSGMSHRILLRDGTVKHISSKTKFEFDHTGKVPVGIYGVAYDITAEKVAEMQLKQKARELELINAELEQFGYAVSHDLQEPLRMVTSFLSQLDKKYKDVLDDKGKQYIYFAVDGAKRMRQIILDMLEYSRVGKTNEATVEVDLSEVMEGIKVLLKSQIEEKKAIVQYEKLPVIRSKKAPINQVFQNLIGNGLKYTAEEVIPHIIIEVKDNKKQWIISVSDNGIGINEAHYDKVFAIFQRLHNKEEYSGTGIGLALTKKIIDHLGGEIWLESEEGKGSVFFFTLPK</sequence>
<dbReference type="InterPro" id="IPR052162">
    <property type="entry name" value="Sensor_kinase/Photoreceptor"/>
</dbReference>
<dbReference type="eggNOG" id="COG4251">
    <property type="taxonomic scope" value="Bacteria"/>
</dbReference>
<dbReference type="Pfam" id="PF00512">
    <property type="entry name" value="HisKA"/>
    <property type="match status" value="1"/>
</dbReference>
<dbReference type="InterPro" id="IPR004358">
    <property type="entry name" value="Sig_transdc_His_kin-like_C"/>
</dbReference>
<comment type="catalytic activity">
    <reaction evidence="1">
        <text>ATP + protein L-histidine = ADP + protein N-phospho-L-histidine.</text>
        <dbReference type="EC" id="2.7.13.3"/>
    </reaction>
</comment>
<dbReference type="CDD" id="cd00130">
    <property type="entry name" value="PAS"/>
    <property type="match status" value="2"/>
</dbReference>
<dbReference type="SUPFAM" id="SSF55785">
    <property type="entry name" value="PYP-like sensor domain (PAS domain)"/>
    <property type="match status" value="4"/>
</dbReference>
<evidence type="ECO:0000259" key="8">
    <source>
        <dbReference type="PROSITE" id="PS50113"/>
    </source>
</evidence>
<dbReference type="OrthoDB" id="905895at2"/>
<dbReference type="STRING" id="1048983.EL17_16280"/>
<dbReference type="PANTHER" id="PTHR43304:SF1">
    <property type="entry name" value="PAC DOMAIN-CONTAINING PROTEIN"/>
    <property type="match status" value="1"/>
</dbReference>
<reference evidence="9 10" key="1">
    <citation type="submission" date="2014-04" db="EMBL/GenBank/DDBJ databases">
        <title>Characterization and application of a salt tolerant electro-active bacterium.</title>
        <authorList>
            <person name="Yang L."/>
            <person name="Wei S."/>
            <person name="Tay Q.X.M."/>
        </authorList>
    </citation>
    <scope>NUCLEOTIDE SEQUENCE [LARGE SCALE GENOMIC DNA]</scope>
    <source>
        <strain evidence="9 10">LY1</strain>
    </source>
</reference>
<dbReference type="InterPro" id="IPR005467">
    <property type="entry name" value="His_kinase_dom"/>
</dbReference>
<evidence type="ECO:0000256" key="5">
    <source>
        <dbReference type="ARBA" id="ARBA00022777"/>
    </source>
</evidence>
<gene>
    <name evidence="9" type="ORF">EL17_16280</name>
</gene>
<dbReference type="AlphaFoldDB" id="A0A074LET7"/>
<dbReference type="InterPro" id="IPR001610">
    <property type="entry name" value="PAC"/>
</dbReference>
<dbReference type="SMART" id="SM00387">
    <property type="entry name" value="HATPase_c"/>
    <property type="match status" value="1"/>
</dbReference>
<feature type="domain" description="PAS" evidence="7">
    <location>
        <begin position="10"/>
        <end position="80"/>
    </location>
</feature>
<dbReference type="GO" id="GO:0000155">
    <property type="term" value="F:phosphorelay sensor kinase activity"/>
    <property type="evidence" value="ECO:0007669"/>
    <property type="project" value="InterPro"/>
</dbReference>
<evidence type="ECO:0000259" key="7">
    <source>
        <dbReference type="PROSITE" id="PS50112"/>
    </source>
</evidence>
<evidence type="ECO:0000313" key="9">
    <source>
        <dbReference type="EMBL" id="KEO72307.1"/>
    </source>
</evidence>
<dbReference type="InterPro" id="IPR036890">
    <property type="entry name" value="HATPase_C_sf"/>
</dbReference>
<dbReference type="PROSITE" id="PS50109">
    <property type="entry name" value="HIS_KIN"/>
    <property type="match status" value="1"/>
</dbReference>
<dbReference type="InterPro" id="IPR003594">
    <property type="entry name" value="HATPase_dom"/>
</dbReference>
<dbReference type="PANTHER" id="PTHR43304">
    <property type="entry name" value="PHYTOCHROME-LIKE PROTEIN CPH1"/>
    <property type="match status" value="1"/>
</dbReference>
<dbReference type="Pfam" id="PF08447">
    <property type="entry name" value="PAS_3"/>
    <property type="match status" value="2"/>
</dbReference>
<dbReference type="InterPro" id="IPR003661">
    <property type="entry name" value="HisK_dim/P_dom"/>
</dbReference>